<dbReference type="AlphaFoldDB" id="A0A644W526"/>
<dbReference type="InterPro" id="IPR024064">
    <property type="entry name" value="FdhE-like_sf"/>
</dbReference>
<accession>A0A644W526</accession>
<evidence type="ECO:0008006" key="2">
    <source>
        <dbReference type="Google" id="ProtNLM"/>
    </source>
</evidence>
<sequence length="58" mass="6337">MSKAHRGSGIRSEVNHGRGQCPVCKRTEVKVMYEVTIEGQKTKVCKPCNAHLKAVAAN</sequence>
<reference evidence="1" key="1">
    <citation type="submission" date="2019-08" db="EMBL/GenBank/DDBJ databases">
        <authorList>
            <person name="Kucharzyk K."/>
            <person name="Murdoch R.W."/>
            <person name="Higgins S."/>
            <person name="Loffler F."/>
        </authorList>
    </citation>
    <scope>NUCLEOTIDE SEQUENCE</scope>
</reference>
<dbReference type="SUPFAM" id="SSF144020">
    <property type="entry name" value="FdhE-like"/>
    <property type="match status" value="1"/>
</dbReference>
<proteinExistence type="predicted"/>
<name>A0A644W526_9ZZZZ</name>
<organism evidence="1">
    <name type="scientific">bioreactor metagenome</name>
    <dbReference type="NCBI Taxonomy" id="1076179"/>
    <lineage>
        <taxon>unclassified sequences</taxon>
        <taxon>metagenomes</taxon>
        <taxon>ecological metagenomes</taxon>
    </lineage>
</organism>
<protein>
    <recommendedName>
        <fullName evidence="2">50S ribosomal protein L28</fullName>
    </recommendedName>
</protein>
<evidence type="ECO:0000313" key="1">
    <source>
        <dbReference type="EMBL" id="MPL98550.1"/>
    </source>
</evidence>
<dbReference type="EMBL" id="VSSQ01000615">
    <property type="protein sequence ID" value="MPL98550.1"/>
    <property type="molecule type" value="Genomic_DNA"/>
</dbReference>
<comment type="caution">
    <text evidence="1">The sequence shown here is derived from an EMBL/GenBank/DDBJ whole genome shotgun (WGS) entry which is preliminary data.</text>
</comment>
<gene>
    <name evidence="1" type="ORF">SDC9_44756</name>
</gene>